<dbReference type="Pfam" id="PF12774">
    <property type="entry name" value="AAA_6"/>
    <property type="match status" value="1"/>
</dbReference>
<gene>
    <name evidence="5" type="ORF">SPRG_21042</name>
</gene>
<sequence length="3840" mass="422752">MPRRRGPSHPDVLALAARASSGADAPLKDQLLRRVASSSVVMPSRQPSQRHDEKPHGRSSNHVPGNLDIIDSADKLLAYTLHVIDSRGRVEPRAICIHGWDSVFAPRRKPIEVLYLTYNPHPPCHFRNVYWLTRSPKDVDLRDEYFTLTSYGLTRVLGLESELFDLEAWLREKAIFDKIAHMQCIHQMRKMTVFHTWKHNTIGLRIAQAKKQLGDALLACDPIAGPFLLTVQRLVLDMIHALSSDLVPRGNPQPVQALSEHRVPTDATCAQIASTVQYIQGLLLDALHRLRAGPNADVTTVRFGRLLANADVLPVLIRTVDLMLLGAYFTGIMTALERLNVSVTGSTLSALEARGASTVGVAGSSGGSRDRYLHMDQLLKLPTEHSGSIAYKRLFHLHGDALPDPLFFVEMTVAEDVIISPPKDVTVRHLYEAVAFAITRVDTFPRHLLPASATLRNHSIVERIMKGLRSATDIYYVEMEELAGASRLVHIEFGRLQDQLAVTTRDDAELESIVQNAMAETATSDDLVAFVEDLEMALQFQADLRMVDSLLQIGPFLVNRSAFIGSSLDACSAMLRRLFRLAPDRCNRYYQTSHAVHVGHTKLLSSIPDSLAESVAWLDAFLLLRTELPDDARADDHPATRLEALLHASDATCDDISYETKCDLSNGASPQSHCTSRIEANMSFYMEILTRTITVRQDALYSEFQMLWRMLEIEWRAIEAEDAATDVVVHGFYGRAKTVPDLMSQAKRLLHTDAELRRFVGLLEHFNPLHAGLCQRPNKAAKQHNWLQGLLVLHDNIQRLIELKTRYANEPLSALDMAALAHTMEAISWQTYPLATVLGPSQPLLLRFQRHFAALELARSTADHMLAFKPDSWLAIALTPDSCTLSQLDEWLTTPVRKAELDAVCSESAMQLSVHATWRAVSDQLRRLTLTLTPMHRLIFLTNVHDLIDACEDAQLSLLTIQHRGNSGLGELQTTQASLARALDILCNLDRLQEAWHATGVLVDLPEARKVCDATFHDALRTLDGMSTQWRDRVMELSHTLELQNQGPALEKLGAAFDGFDFDASIAACDALTAAITATYDSMRSEVPRLCFLSDADLWALVTRKASPDTVRDVIVRCFNGVADVDVVAETATVDLDDAVTSHSFTRWMLAGHAVTLLKAVVFLDGIRLQLPEPFRVVGGLVFWLSRLDTDLRRAMLTLLGEAQSIITYDASIAALCEWLSTYSLPVALTFLHKSFCTALRSVLHSKSSVAATKVQLATTASTHAAHFLRLVASLRHPRDPKTVLRLEAVVLLLKYELETLDTMTHVASTREWADVARAYDRTLRFESPRANESSHLVAAMGHITTACDVHIDVHAPLLFLTPPTARCTYALLHVLQLNVCVVPFALRGSGKRTLLRSLGSFLMRYFVCVHATEATPHRVLKHWLAGVDALRAWVCVTDVFALPLSVLRAFFADILQLQHARFGQTIRWRHDDASGALFLPAHALTPPTHLVGPWLGQPLRPLAVVSHDRRLVLQSLLFMKGFSEPMYMELDGFLTTLALLEPNAPRYFSVSLYQRVTTLASAIVKSVRYVLKAAGHAVSHLTYNPSPLNIARYKDTNVLRFALLLVLSPLVDAGHLHSALDRFFPSTMELGQEYRMFEAAVRVVLEKASLIATPPLVTKAVALYNQFQMRAPVLLVGPAGAGKSTLLKACLQAQQLMRWTLCPQSDPSAHLAKRINLVFLGMHELELMALHSHLRRQGSTNAILHTFCQRPPIASTETMSCVVFDGPLPRLSSALESLVSLLSGDTRLYVPPPLPPQHRVATFDCMVLETSTLTDASPTIVTSCNILSLDDTVIPWTSLVDAWLVRQSSALPPAVIAIVKPMVLHSLGACMLPHLELAPLSVSIPQLVGNGLKLLTATFGSLVHDGASTWPLSSTMTGQLVFLLVLWGVGAHLTSERRRDLQVFALGAAKVPPVVVDAEGLLHKFPQLPHWTQPTLFEIVFNARDHTFGLTSACQETTVAHMSAVMVPTAQVRFAYGVFRILQKTAASSSSMLILGGRGAGKSTLLAALPRLVRSHKTQVWSRVGTERRYVSLLQNLLHHQEQAQWVFLDDVDLYGPSLELLRCALSHKRLFDAVRNQWTRLNVAICGTLSLAHDASLSLAEQRCMRPYFLLRLSDPHATELAAIHSAIVQERIGRPLSPSEHSIVSTTVTTALSLSSQPGILLLSPYITADVVRRTLIGEVPHEAPTYARWFVELQTAFYSAFVSERDRTDWRQHFMADIPPHTTLPDFDSDASFVPLLRALPLPTAVLKAAAEPAFYALRAHLLSQLKPTDVDLEWTARLSPPLVWHYVQLCHALEARHHVLCVGSRELVAAYVPLLSHVVRTCGRPQPIVLSYLTSHEDVLAHLASLLLATGIHEEDRVLCATEADWMQWPSVASFIQDVLDGNHSQLARSVVLQHVVATSLSSSSHVDILDAFMQRVQRHLTLLLWGSSASLAPLLTRARASVRVIALRPPHRHETDLLLAAKGTMTHLRDAHPDLGLSLSDCDHLATISVQVHASVVSPTKSFGHLLETFVHVMAYKASKMVDVRIESVTQLLAWLDTLKVQYGNATEQLEQLETAIAAAQGRRTAAEASLSPMQAQLSASMGLNERLAEKLRSLQEAFGADKHAIEAIERQLRAERKVLHSLQLPALTLADRHKLADEWRLVPACRHLLAAVCHAYGIDDHSVEAVCRLVENPNARTELLAMTLSDETPPLGLTAADVSTLHTLHPALAVLGRVLLYQRDAAIAHAQVTRLSSANGRRTGEIDQVRTELKELHASMVSLEAAILCAGAGVASDTQELKQLASCMQATEAEVENLAPLQGYLDRLQALIRSKYFAQRCGTHLTSEGAALFISAMIAYLGPLDTPDRARLIQSWSLLFTSNNYVLPLELGIVQDSAVALYSSLEASICVPHMDKRLQHSLAIADWSQTCPLLLDQNGAAESYMTAFFQRMKSATPAVTYSVYSMSDVNLLPCLEVARKARKVVLLTQYSTAISDARFRQLLPFLRASRRPLLDAARGLPLLSHSGSNKLLPPTPSRRARSLSIPTSALASVLHAVLARVFAHLARRVSSEHLDVLYTLVALLESVETPAEVLRWVQFLASPAALLERAETTAVVAEHGRRASDARGPSASMGHVHRLRRLRSTVDMLDHKAPTNSSRSLQGISLPQLLPTAMPTLATSGFLSQDMYDGLVFLEAHVHALRGLSDAIRADPIPWRQTLATALQGESRVLLWPAPWASRLAPPLVSLLCIKCICPELMTLALANLKDSALQNLLPGGLVLRDTMCTPYVVLVAPNDTPLPKHVPELELNLTSRIAFQARTAAETLAAALASESSLVVQISCASDAAALLEIVQAHTLQRPLFLLVDALLLPELPRTLLYQSQLVRLPIAPMVDADAPRARSPMHESHLQHSAAEALARKMPRLHDCAVEKSEALAVGWTQFVARQYHLDEAVATLQQLCEMGVNDAADVASAIQDGVYGADMTARDSTDASVLLTDPPPPPRGLSMYLRNATYARQSQSLQQHLLHVVASPESAPPSSSLAMEIAMPTRSTKPVAGHRGVAEAALDAVFHRLKADSSAFYHLLLTFLSSATESALPYLDLHVLPPSWLGLPETTRLSPVRLHALVAQLDRRCDYLHFLGHPSAQSVDVGLTLHLHDVLSHIRLVYADALGGCVSSLRLALRACCPKDDSVGGIAQDAAQHPCGLVVDGLWLFYGTGFAKLPTARLVWERTTSESQSRQLELAFYRLWLLRHVGEAPWGDPRVFSCIQDGVDVSSSDCNALFGDDVDVALVVAYGTLLAPALPELPDVVTLQQPSRRR</sequence>
<feature type="domain" description="Dynein heavy chain linker" evidence="3">
    <location>
        <begin position="882"/>
        <end position="1129"/>
    </location>
</feature>
<dbReference type="GeneID" id="24141961"/>
<dbReference type="InterPro" id="IPR035699">
    <property type="entry name" value="AAA_6"/>
</dbReference>
<dbReference type="PANTHER" id="PTHR10676:SF398">
    <property type="entry name" value="DYNEIN HEAVY CHAIN"/>
    <property type="match status" value="1"/>
</dbReference>
<dbReference type="Proteomes" id="UP000030745">
    <property type="component" value="Unassembled WGS sequence"/>
</dbReference>
<keyword evidence="1" id="KW-0175">Coiled coil</keyword>
<reference evidence="5 6" key="1">
    <citation type="journal article" date="2013" name="PLoS Genet.">
        <title>Distinctive expansion of potential virulence genes in the genome of the oomycete fish pathogen Saprolegnia parasitica.</title>
        <authorList>
            <person name="Jiang R.H."/>
            <person name="de Bruijn I."/>
            <person name="Haas B.J."/>
            <person name="Belmonte R."/>
            <person name="Lobach L."/>
            <person name="Christie J."/>
            <person name="van den Ackerveken G."/>
            <person name="Bottin A."/>
            <person name="Bulone V."/>
            <person name="Diaz-Moreno S.M."/>
            <person name="Dumas B."/>
            <person name="Fan L."/>
            <person name="Gaulin E."/>
            <person name="Govers F."/>
            <person name="Grenville-Briggs L.J."/>
            <person name="Horner N.R."/>
            <person name="Levin J.Z."/>
            <person name="Mammella M."/>
            <person name="Meijer H.J."/>
            <person name="Morris P."/>
            <person name="Nusbaum C."/>
            <person name="Oome S."/>
            <person name="Phillips A.J."/>
            <person name="van Rooyen D."/>
            <person name="Rzeszutek E."/>
            <person name="Saraiva M."/>
            <person name="Secombes C.J."/>
            <person name="Seidl M.F."/>
            <person name="Snel B."/>
            <person name="Stassen J.H."/>
            <person name="Sykes S."/>
            <person name="Tripathy S."/>
            <person name="van den Berg H."/>
            <person name="Vega-Arreguin J.C."/>
            <person name="Wawra S."/>
            <person name="Young S.K."/>
            <person name="Zeng Q."/>
            <person name="Dieguez-Uribeondo J."/>
            <person name="Russ C."/>
            <person name="Tyler B.M."/>
            <person name="van West P."/>
        </authorList>
    </citation>
    <scope>NUCLEOTIDE SEQUENCE [LARGE SCALE GENOMIC DNA]</scope>
    <source>
        <strain evidence="5 6">CBS 223.65</strain>
    </source>
</reference>
<dbReference type="RefSeq" id="XP_012206007.1">
    <property type="nucleotide sequence ID" value="XM_012350617.1"/>
</dbReference>
<evidence type="ECO:0000256" key="1">
    <source>
        <dbReference type="SAM" id="Coils"/>
    </source>
</evidence>
<dbReference type="Gene3D" id="3.40.50.300">
    <property type="entry name" value="P-loop containing nucleotide triphosphate hydrolases"/>
    <property type="match status" value="2"/>
</dbReference>
<dbReference type="GO" id="GO:0060294">
    <property type="term" value="P:cilium movement involved in cell motility"/>
    <property type="evidence" value="ECO:0007669"/>
    <property type="project" value="TreeGrafter"/>
</dbReference>
<dbReference type="GO" id="GO:0030286">
    <property type="term" value="C:dynein complex"/>
    <property type="evidence" value="ECO:0007669"/>
    <property type="project" value="InterPro"/>
</dbReference>
<dbReference type="InterPro" id="IPR013602">
    <property type="entry name" value="Dynein_heavy_linker"/>
</dbReference>
<dbReference type="GO" id="GO:0097729">
    <property type="term" value="C:9+2 motile cilium"/>
    <property type="evidence" value="ECO:0007669"/>
    <property type="project" value="TreeGrafter"/>
</dbReference>
<dbReference type="OMA" id="CATEADW"/>
<dbReference type="GO" id="GO:0045505">
    <property type="term" value="F:dynein intermediate chain binding"/>
    <property type="evidence" value="ECO:0007669"/>
    <property type="project" value="InterPro"/>
</dbReference>
<feature type="compositionally biased region" description="Polar residues" evidence="2">
    <location>
        <begin position="38"/>
        <end position="47"/>
    </location>
</feature>
<evidence type="ECO:0008006" key="7">
    <source>
        <dbReference type="Google" id="ProtNLM"/>
    </source>
</evidence>
<evidence type="ECO:0000313" key="5">
    <source>
        <dbReference type="EMBL" id="KDO23339.1"/>
    </source>
</evidence>
<dbReference type="VEuPathDB" id="FungiDB:SPRG_21042"/>
<dbReference type="OrthoDB" id="75062at2759"/>
<dbReference type="GO" id="GO:0008569">
    <property type="term" value="F:minus-end-directed microtubule motor activity"/>
    <property type="evidence" value="ECO:0007669"/>
    <property type="project" value="TreeGrafter"/>
</dbReference>
<dbReference type="EMBL" id="KK583255">
    <property type="protein sequence ID" value="KDO23339.1"/>
    <property type="molecule type" value="Genomic_DNA"/>
</dbReference>
<dbReference type="KEGG" id="spar:SPRG_21042"/>
<keyword evidence="6" id="KW-1185">Reference proteome</keyword>
<evidence type="ECO:0000313" key="6">
    <source>
        <dbReference type="Proteomes" id="UP000030745"/>
    </source>
</evidence>
<dbReference type="PANTHER" id="PTHR10676">
    <property type="entry name" value="DYNEIN HEAVY CHAIN FAMILY PROTEIN"/>
    <property type="match status" value="1"/>
</dbReference>
<dbReference type="GO" id="GO:0005524">
    <property type="term" value="F:ATP binding"/>
    <property type="evidence" value="ECO:0007669"/>
    <property type="project" value="InterPro"/>
</dbReference>
<dbReference type="SUPFAM" id="SSF52540">
    <property type="entry name" value="P-loop containing nucleoside triphosphate hydrolases"/>
    <property type="match status" value="1"/>
</dbReference>
<dbReference type="InterPro" id="IPR027417">
    <property type="entry name" value="P-loop_NTPase"/>
</dbReference>
<feature type="domain" description="Dynein heavy chain hydrolytic ATP-binding dynein motor region" evidence="4">
    <location>
        <begin position="1359"/>
        <end position="1525"/>
    </location>
</feature>
<evidence type="ECO:0000256" key="2">
    <source>
        <dbReference type="SAM" id="MobiDB-lite"/>
    </source>
</evidence>
<proteinExistence type="predicted"/>
<organism evidence="5 6">
    <name type="scientific">Saprolegnia parasitica (strain CBS 223.65)</name>
    <dbReference type="NCBI Taxonomy" id="695850"/>
    <lineage>
        <taxon>Eukaryota</taxon>
        <taxon>Sar</taxon>
        <taxon>Stramenopiles</taxon>
        <taxon>Oomycota</taxon>
        <taxon>Saprolegniomycetes</taxon>
        <taxon>Saprolegniales</taxon>
        <taxon>Saprolegniaceae</taxon>
        <taxon>Saprolegnia</taxon>
    </lineage>
</organism>
<feature type="region of interest" description="Disordered" evidence="2">
    <location>
        <begin position="38"/>
        <end position="66"/>
    </location>
</feature>
<dbReference type="STRING" id="695850.A0A067BXT8"/>
<evidence type="ECO:0000259" key="3">
    <source>
        <dbReference type="Pfam" id="PF08393"/>
    </source>
</evidence>
<feature type="coiled-coil region" evidence="1">
    <location>
        <begin position="2582"/>
        <end position="2616"/>
    </location>
</feature>
<accession>A0A067BXT8</accession>
<name>A0A067BXT8_SAPPC</name>
<evidence type="ECO:0000259" key="4">
    <source>
        <dbReference type="Pfam" id="PF12774"/>
    </source>
</evidence>
<dbReference type="InterPro" id="IPR026983">
    <property type="entry name" value="DHC"/>
</dbReference>
<dbReference type="Pfam" id="PF08393">
    <property type="entry name" value="DHC_N2"/>
    <property type="match status" value="1"/>
</dbReference>
<protein>
    <recommendedName>
        <fullName evidence="7">Dynein heavy chain linker domain-containing protein</fullName>
    </recommendedName>
</protein>
<dbReference type="GO" id="GO:0051959">
    <property type="term" value="F:dynein light intermediate chain binding"/>
    <property type="evidence" value="ECO:0007669"/>
    <property type="project" value="InterPro"/>
</dbReference>